<dbReference type="Gene3D" id="3.90.1150.10">
    <property type="entry name" value="Aspartate Aminotransferase, domain 1"/>
    <property type="match status" value="1"/>
</dbReference>
<keyword evidence="7" id="KW-0808">Transferase</keyword>
<dbReference type="Pfam" id="PF00392">
    <property type="entry name" value="GntR"/>
    <property type="match status" value="1"/>
</dbReference>
<gene>
    <name evidence="7" type="ORF">L2Y54_01210</name>
</gene>
<comment type="similarity">
    <text evidence="1">In the C-terminal section; belongs to the class-I pyridoxal-phosphate-dependent aminotransferase family.</text>
</comment>
<evidence type="ECO:0000313" key="7">
    <source>
        <dbReference type="EMBL" id="UJS24681.1"/>
    </source>
</evidence>
<dbReference type="PROSITE" id="PS50949">
    <property type="entry name" value="HTH_GNTR"/>
    <property type="match status" value="1"/>
</dbReference>
<dbReference type="PANTHER" id="PTHR46577">
    <property type="entry name" value="HTH-TYPE TRANSCRIPTIONAL REGULATORY PROTEIN GABR"/>
    <property type="match status" value="1"/>
</dbReference>
<organism evidence="7 8">
    <name type="scientific">Thiothrix winogradskyi</name>
    <dbReference type="NCBI Taxonomy" id="96472"/>
    <lineage>
        <taxon>Bacteria</taxon>
        <taxon>Pseudomonadati</taxon>
        <taxon>Pseudomonadota</taxon>
        <taxon>Gammaproteobacteria</taxon>
        <taxon>Thiotrichales</taxon>
        <taxon>Thiotrichaceae</taxon>
        <taxon>Thiothrix</taxon>
    </lineage>
</organism>
<dbReference type="RefSeq" id="WP_236499321.1">
    <property type="nucleotide sequence ID" value="NZ_CP091244.1"/>
</dbReference>
<sequence>MLTQPYSLRLSAMTLYDDIASKLSAHIDNGIYPQGSRLPGVRRLSQQFGVSISTIVQAQRQLENLGLIEARPRSGYYIRLRPRLKSALPTTSQPTPKPTPVAGQELVLQLAQVTSRADFVQLGAAVPDESFMPMRTFQRSLANTVRHYGKRAANYAFPPGLPELQHQLARRMHLCGSPVAANRILITNGCQEALSLALQTVASAGDIIAIESPTFYGLLQVIEALGMKALEIPTDPQTGISLPALELALEQWSVKACVLIPNFSNPLGSLMPVERKQQLVVLAHRHNLLLIEDDIYGDLGFNGARPPNLLSVEPDPANGNVIYCASFSKTVAQGLRIGWMVLPERFFRRAEYLKYVANLAAPTLPQLALADFLAHGGYERYLRQVQTRYARQVDLFSHAISQHFPTDTRVTQPKGGFVLWVELAEGTDTLLMTQDLLKQGISIAPGQIFSATQKYRNCLRLSCAQPWTAEVEQALVMVGQRAG</sequence>
<dbReference type="InterPro" id="IPR015422">
    <property type="entry name" value="PyrdxlP-dep_Trfase_small"/>
</dbReference>
<keyword evidence="2" id="KW-0663">Pyridoxal phosphate</keyword>
<dbReference type="InterPro" id="IPR015424">
    <property type="entry name" value="PyrdxlP-dep_Trfase"/>
</dbReference>
<dbReference type="SUPFAM" id="SSF53383">
    <property type="entry name" value="PLP-dependent transferases"/>
    <property type="match status" value="1"/>
</dbReference>
<evidence type="ECO:0000256" key="2">
    <source>
        <dbReference type="ARBA" id="ARBA00022898"/>
    </source>
</evidence>
<dbReference type="CDD" id="cd00609">
    <property type="entry name" value="AAT_like"/>
    <property type="match status" value="1"/>
</dbReference>
<feature type="domain" description="HTH gntR-type" evidence="6">
    <location>
        <begin position="13"/>
        <end position="81"/>
    </location>
</feature>
<evidence type="ECO:0000256" key="3">
    <source>
        <dbReference type="ARBA" id="ARBA00023015"/>
    </source>
</evidence>
<dbReference type="InterPro" id="IPR036388">
    <property type="entry name" value="WH-like_DNA-bd_sf"/>
</dbReference>
<dbReference type="SUPFAM" id="SSF46785">
    <property type="entry name" value="Winged helix' DNA-binding domain"/>
    <property type="match status" value="1"/>
</dbReference>
<dbReference type="EMBL" id="CP091244">
    <property type="protein sequence ID" value="UJS24681.1"/>
    <property type="molecule type" value="Genomic_DNA"/>
</dbReference>
<evidence type="ECO:0000256" key="4">
    <source>
        <dbReference type="ARBA" id="ARBA00023125"/>
    </source>
</evidence>
<dbReference type="Proteomes" id="UP001054801">
    <property type="component" value="Chromosome"/>
</dbReference>
<dbReference type="SMART" id="SM00345">
    <property type="entry name" value="HTH_GNTR"/>
    <property type="match status" value="1"/>
</dbReference>
<evidence type="ECO:0000256" key="5">
    <source>
        <dbReference type="ARBA" id="ARBA00023163"/>
    </source>
</evidence>
<keyword evidence="3" id="KW-0805">Transcription regulation</keyword>
<dbReference type="PANTHER" id="PTHR46577:SF2">
    <property type="entry name" value="TRANSCRIPTIONAL REGULATORY PROTEIN"/>
    <property type="match status" value="1"/>
</dbReference>
<proteinExistence type="inferred from homology"/>
<dbReference type="Pfam" id="PF00155">
    <property type="entry name" value="Aminotran_1_2"/>
    <property type="match status" value="1"/>
</dbReference>
<keyword evidence="5" id="KW-0804">Transcription</keyword>
<dbReference type="CDD" id="cd07377">
    <property type="entry name" value="WHTH_GntR"/>
    <property type="match status" value="1"/>
</dbReference>
<dbReference type="InterPro" id="IPR000524">
    <property type="entry name" value="Tscrpt_reg_HTH_GntR"/>
</dbReference>
<dbReference type="InterPro" id="IPR051446">
    <property type="entry name" value="HTH_trans_reg/aminotransferase"/>
</dbReference>
<dbReference type="InterPro" id="IPR004839">
    <property type="entry name" value="Aminotransferase_I/II_large"/>
</dbReference>
<dbReference type="InterPro" id="IPR036390">
    <property type="entry name" value="WH_DNA-bd_sf"/>
</dbReference>
<reference evidence="7" key="1">
    <citation type="journal article" date="2022" name="Microorganisms">
        <title>Two New Species of Filamentous Sulfur Bacteria of the Genus Thiothrix, Thiothrix winogradskyi sp. nov. and 'Candidatus Thiothrix sulfatifontis' sp. nov.</title>
        <authorList>
            <person name="Ravin N.V."/>
            <person name="Rossetti S."/>
            <person name="Beletsky A.V."/>
            <person name="Kadnikov V.V."/>
            <person name="Rudenko T.S."/>
            <person name="Smolyakov D.D."/>
            <person name="Moskvitina M.I."/>
            <person name="Gureeva M.V."/>
            <person name="Mardanov A.V."/>
            <person name="Grabovich M.Y."/>
        </authorList>
    </citation>
    <scope>NUCLEOTIDE SEQUENCE</scope>
    <source>
        <strain evidence="7">CT3</strain>
    </source>
</reference>
<evidence type="ECO:0000256" key="1">
    <source>
        <dbReference type="ARBA" id="ARBA00005384"/>
    </source>
</evidence>
<dbReference type="GO" id="GO:0008483">
    <property type="term" value="F:transaminase activity"/>
    <property type="evidence" value="ECO:0007669"/>
    <property type="project" value="UniProtKB-KW"/>
</dbReference>
<keyword evidence="8" id="KW-1185">Reference proteome</keyword>
<dbReference type="Gene3D" id="3.40.640.10">
    <property type="entry name" value="Type I PLP-dependent aspartate aminotransferase-like (Major domain)"/>
    <property type="match status" value="1"/>
</dbReference>
<keyword evidence="4" id="KW-0238">DNA-binding</keyword>
<name>A0ABY3SYU3_9GAMM</name>
<evidence type="ECO:0000259" key="6">
    <source>
        <dbReference type="PROSITE" id="PS50949"/>
    </source>
</evidence>
<dbReference type="InterPro" id="IPR015421">
    <property type="entry name" value="PyrdxlP-dep_Trfase_major"/>
</dbReference>
<keyword evidence="7" id="KW-0032">Aminotransferase</keyword>
<accession>A0ABY3SYU3</accession>
<evidence type="ECO:0000313" key="8">
    <source>
        <dbReference type="Proteomes" id="UP001054801"/>
    </source>
</evidence>
<dbReference type="Gene3D" id="1.10.10.10">
    <property type="entry name" value="Winged helix-like DNA-binding domain superfamily/Winged helix DNA-binding domain"/>
    <property type="match status" value="1"/>
</dbReference>
<protein>
    <submittedName>
        <fullName evidence="7">PLP-dependent aminotransferase family protein</fullName>
    </submittedName>
</protein>